<comment type="caution">
    <text evidence="1">The sequence shown here is derived from an EMBL/GenBank/DDBJ whole genome shotgun (WGS) entry which is preliminary data.</text>
</comment>
<organism evidence="1 2">
    <name type="scientific">Gigaspora margarita</name>
    <dbReference type="NCBI Taxonomy" id="4874"/>
    <lineage>
        <taxon>Eukaryota</taxon>
        <taxon>Fungi</taxon>
        <taxon>Fungi incertae sedis</taxon>
        <taxon>Mucoromycota</taxon>
        <taxon>Glomeromycotina</taxon>
        <taxon>Glomeromycetes</taxon>
        <taxon>Diversisporales</taxon>
        <taxon>Gigasporaceae</taxon>
        <taxon>Gigaspora</taxon>
    </lineage>
</organism>
<evidence type="ECO:0000313" key="2">
    <source>
        <dbReference type="Proteomes" id="UP000789901"/>
    </source>
</evidence>
<evidence type="ECO:0000313" key="1">
    <source>
        <dbReference type="EMBL" id="CAG8635529.1"/>
    </source>
</evidence>
<sequence>MFKKLEKREFESRSYNREENLEVVVTDMVMKNKLDINLRLEKMLEPVKDANLNKASDSRAKIGFAK</sequence>
<dbReference type="Proteomes" id="UP000789901">
    <property type="component" value="Unassembled WGS sequence"/>
</dbReference>
<gene>
    <name evidence="1" type="ORF">GMARGA_LOCUS8563</name>
</gene>
<accession>A0ABN7UPY8</accession>
<dbReference type="EMBL" id="CAJVQB010004425">
    <property type="protein sequence ID" value="CAG8635529.1"/>
    <property type="molecule type" value="Genomic_DNA"/>
</dbReference>
<name>A0ABN7UPY8_GIGMA</name>
<protein>
    <submittedName>
        <fullName evidence="1">45727_t:CDS:1</fullName>
    </submittedName>
</protein>
<proteinExistence type="predicted"/>
<keyword evidence="2" id="KW-1185">Reference proteome</keyword>
<reference evidence="1 2" key="1">
    <citation type="submission" date="2021-06" db="EMBL/GenBank/DDBJ databases">
        <authorList>
            <person name="Kallberg Y."/>
            <person name="Tangrot J."/>
            <person name="Rosling A."/>
        </authorList>
    </citation>
    <scope>NUCLEOTIDE SEQUENCE [LARGE SCALE GENOMIC DNA]</scope>
    <source>
        <strain evidence="1 2">120-4 pot B 10/14</strain>
    </source>
</reference>